<dbReference type="SUPFAM" id="SSF51215">
    <property type="entry name" value="Regulatory protein AraC"/>
    <property type="match status" value="1"/>
</dbReference>
<dbReference type="InterPro" id="IPR014710">
    <property type="entry name" value="RmlC-like_jellyroll"/>
</dbReference>
<dbReference type="SUPFAM" id="SSF46689">
    <property type="entry name" value="Homeodomain-like"/>
    <property type="match status" value="2"/>
</dbReference>
<gene>
    <name evidence="5" type="ORF">NS365_05405</name>
</gene>
<sequence length="265" mass="29678">MAHKVNYLNSPLVGLQAFEIRSDRHFPRHAHDHFGIGIMLDGAHRSWSGRGQVEAGPNHVITVSPNEIHDGMPIGGAPRRWVMLFVEPSIVLRLAGAEFAKREFPQPVITDVNLVHRIAMTFRELPHSCADEVAESIMELLGLLLDGAAKPPLTSRPSRSMVLILERIHDDPIHTPTLAELATIANLSPYTLVRRFRRELGTTPHAYVLQYRVRRAFRAINEGSTLTEAALSSGFSDQSHMTRAFVRQFGVTPGQFRRPKDRHVA</sequence>
<protein>
    <recommendedName>
        <fullName evidence="4">HTH araC/xylS-type domain-containing protein</fullName>
    </recommendedName>
</protein>
<dbReference type="EMBL" id="LDQA01000013">
    <property type="protein sequence ID" value="KTR07079.1"/>
    <property type="molecule type" value="Genomic_DNA"/>
</dbReference>
<keyword evidence="3" id="KW-0804">Transcription</keyword>
<dbReference type="InterPro" id="IPR050204">
    <property type="entry name" value="AraC_XylS_family_regulators"/>
</dbReference>
<reference evidence="5 6" key="1">
    <citation type="journal article" date="2016" name="Front. Microbiol.">
        <title>Genomic Resource of Rice Seed Associated Bacteria.</title>
        <authorList>
            <person name="Midha S."/>
            <person name="Bansal K."/>
            <person name="Sharma S."/>
            <person name="Kumar N."/>
            <person name="Patil P.P."/>
            <person name="Chaudhry V."/>
            <person name="Patil P.B."/>
        </authorList>
    </citation>
    <scope>NUCLEOTIDE SEQUENCE [LARGE SCALE GENOMIC DNA]</scope>
    <source>
        <strain evidence="5 6">NS365</strain>
    </source>
</reference>
<evidence type="ECO:0000256" key="2">
    <source>
        <dbReference type="ARBA" id="ARBA00023125"/>
    </source>
</evidence>
<keyword evidence="2" id="KW-0238">DNA-binding</keyword>
<dbReference type="Gene3D" id="1.10.10.60">
    <property type="entry name" value="Homeodomain-like"/>
    <property type="match status" value="1"/>
</dbReference>
<evidence type="ECO:0000313" key="5">
    <source>
        <dbReference type="EMBL" id="KTR07079.1"/>
    </source>
</evidence>
<feature type="domain" description="HTH araC/xylS-type" evidence="4">
    <location>
        <begin position="158"/>
        <end position="259"/>
    </location>
</feature>
<dbReference type="AlphaFoldDB" id="A0A175RW30"/>
<dbReference type="Pfam" id="PF02311">
    <property type="entry name" value="AraC_binding"/>
    <property type="match status" value="1"/>
</dbReference>
<dbReference type="RefSeq" id="WP_082684438.1">
    <property type="nucleotide sequence ID" value="NZ_LDQA01000013.1"/>
</dbReference>
<dbReference type="InterPro" id="IPR018060">
    <property type="entry name" value="HTH_AraC"/>
</dbReference>
<proteinExistence type="predicted"/>
<dbReference type="PROSITE" id="PS01124">
    <property type="entry name" value="HTH_ARAC_FAMILY_2"/>
    <property type="match status" value="1"/>
</dbReference>
<evidence type="ECO:0000256" key="3">
    <source>
        <dbReference type="ARBA" id="ARBA00023163"/>
    </source>
</evidence>
<keyword evidence="1" id="KW-0805">Transcription regulation</keyword>
<keyword evidence="6" id="KW-1185">Reference proteome</keyword>
<name>A0A175RW30_9HYPH</name>
<evidence type="ECO:0000313" key="6">
    <source>
        <dbReference type="Proteomes" id="UP000078529"/>
    </source>
</evidence>
<dbReference type="GO" id="GO:0003700">
    <property type="term" value="F:DNA-binding transcription factor activity"/>
    <property type="evidence" value="ECO:0007669"/>
    <property type="project" value="InterPro"/>
</dbReference>
<dbReference type="SMART" id="SM00342">
    <property type="entry name" value="HTH_ARAC"/>
    <property type="match status" value="1"/>
</dbReference>
<dbReference type="PATRIC" id="fig|401562.4.peg.693"/>
<accession>A0A175RW30</accession>
<dbReference type="Gene3D" id="2.60.120.10">
    <property type="entry name" value="Jelly Rolls"/>
    <property type="match status" value="1"/>
</dbReference>
<dbReference type="PANTHER" id="PTHR46796:SF2">
    <property type="entry name" value="TRANSCRIPTIONAL REGULATORY PROTEIN"/>
    <property type="match status" value="1"/>
</dbReference>
<organism evidence="5 6">
    <name type="scientific">Aureimonas ureilytica</name>
    <dbReference type="NCBI Taxonomy" id="401562"/>
    <lineage>
        <taxon>Bacteria</taxon>
        <taxon>Pseudomonadati</taxon>
        <taxon>Pseudomonadota</taxon>
        <taxon>Alphaproteobacteria</taxon>
        <taxon>Hyphomicrobiales</taxon>
        <taxon>Aurantimonadaceae</taxon>
        <taxon>Aureimonas</taxon>
    </lineage>
</organism>
<evidence type="ECO:0000256" key="1">
    <source>
        <dbReference type="ARBA" id="ARBA00023015"/>
    </source>
</evidence>
<dbReference type="InterPro" id="IPR037923">
    <property type="entry name" value="HTH-like"/>
</dbReference>
<comment type="caution">
    <text evidence="5">The sequence shown here is derived from an EMBL/GenBank/DDBJ whole genome shotgun (WGS) entry which is preliminary data.</text>
</comment>
<dbReference type="Pfam" id="PF12833">
    <property type="entry name" value="HTH_18"/>
    <property type="match status" value="1"/>
</dbReference>
<dbReference type="GO" id="GO:0043565">
    <property type="term" value="F:sequence-specific DNA binding"/>
    <property type="evidence" value="ECO:0007669"/>
    <property type="project" value="InterPro"/>
</dbReference>
<dbReference type="Proteomes" id="UP000078529">
    <property type="component" value="Unassembled WGS sequence"/>
</dbReference>
<evidence type="ECO:0000259" key="4">
    <source>
        <dbReference type="PROSITE" id="PS01124"/>
    </source>
</evidence>
<dbReference type="InterPro" id="IPR003313">
    <property type="entry name" value="AraC-bd"/>
</dbReference>
<dbReference type="PANTHER" id="PTHR46796">
    <property type="entry name" value="HTH-TYPE TRANSCRIPTIONAL ACTIVATOR RHAS-RELATED"/>
    <property type="match status" value="1"/>
</dbReference>
<dbReference type="InterPro" id="IPR009057">
    <property type="entry name" value="Homeodomain-like_sf"/>
</dbReference>